<dbReference type="Proteomes" id="UP000432089">
    <property type="component" value="Unassembled WGS sequence"/>
</dbReference>
<sequence>MRVVSIMACLLVAGRPAARPVRKTCRPPPRRDSGPGPLRLQPGPRSDRHRTMTGRPVDRLFRRPLIPRPAVRRSIRRQLSRSDEVPMPDDATPNFAFPYIMPSQAQKHLTHNEALRMLDAVVQVGVADRDLVAPPADAANGARFIVGAAASGAWAGQAGRIAAWQDGAWAFFAPREGWLAWVADEDALLAFDGAGWVPALGKVPIQNAPLLGVNAAADAVNRFALKSDAALFSHDDVRPGSGDMRVKLNKAAAAGTASFLFQTGYSGRAEFGTVGDDRFALKVSADGATWREALRVDNATGGLSLAAEARTAAIRPAADNTSALGGSGARWSQIWSANGVIQTSDRRDKTEIEALDPELAARLVDAVEAVTFRWIEGGRDAAEGGTVARPGRRRHAGFIAQDLRAALDRQGLDVAAWGLDDPADPTSRHWLRPDQLVALLWAALRETRQRVEALEAAAQAASSA</sequence>
<dbReference type="InterPro" id="IPR030392">
    <property type="entry name" value="S74_ICA"/>
</dbReference>
<dbReference type="Pfam" id="PF13884">
    <property type="entry name" value="Peptidase_S74"/>
    <property type="match status" value="1"/>
</dbReference>
<dbReference type="EMBL" id="VZDO01000007">
    <property type="protein sequence ID" value="KAB0680041.1"/>
    <property type="molecule type" value="Genomic_DNA"/>
</dbReference>
<reference evidence="3 4" key="1">
    <citation type="submission" date="2019-09" db="EMBL/GenBank/DDBJ databases">
        <title>YIM 132180 draft genome.</title>
        <authorList>
            <person name="Zhang K."/>
        </authorList>
    </citation>
    <scope>NUCLEOTIDE SEQUENCE [LARGE SCALE GENOMIC DNA]</scope>
    <source>
        <strain evidence="3 4">YIM 132180</strain>
    </source>
</reference>
<dbReference type="PROSITE" id="PS51688">
    <property type="entry name" value="ICA"/>
    <property type="match status" value="1"/>
</dbReference>
<name>A0A7V7PPS3_9HYPH</name>
<dbReference type="AlphaFoldDB" id="A0A7V7PPS3"/>
<comment type="caution">
    <text evidence="3">The sequence shown here is derived from an EMBL/GenBank/DDBJ whole genome shotgun (WGS) entry which is preliminary data.</text>
</comment>
<gene>
    <name evidence="3" type="ORF">F6X38_10765</name>
</gene>
<evidence type="ECO:0000256" key="1">
    <source>
        <dbReference type="SAM" id="MobiDB-lite"/>
    </source>
</evidence>
<evidence type="ECO:0000313" key="4">
    <source>
        <dbReference type="Proteomes" id="UP000432089"/>
    </source>
</evidence>
<proteinExistence type="predicted"/>
<evidence type="ECO:0000313" key="3">
    <source>
        <dbReference type="EMBL" id="KAB0680041.1"/>
    </source>
</evidence>
<feature type="domain" description="Peptidase S74" evidence="2">
    <location>
        <begin position="344"/>
        <end position="458"/>
    </location>
</feature>
<evidence type="ECO:0000259" key="2">
    <source>
        <dbReference type="PROSITE" id="PS51688"/>
    </source>
</evidence>
<protein>
    <submittedName>
        <fullName evidence="3">DUF2793 domain-containing protein</fullName>
    </submittedName>
</protein>
<keyword evidence="4" id="KW-1185">Reference proteome</keyword>
<organism evidence="3 4">
    <name type="scientific">Plantimonas leprariae</name>
    <dbReference type="NCBI Taxonomy" id="2615207"/>
    <lineage>
        <taxon>Bacteria</taxon>
        <taxon>Pseudomonadati</taxon>
        <taxon>Pseudomonadota</taxon>
        <taxon>Alphaproteobacteria</taxon>
        <taxon>Hyphomicrobiales</taxon>
        <taxon>Aurantimonadaceae</taxon>
        <taxon>Plantimonas</taxon>
    </lineage>
</organism>
<dbReference type="Gene3D" id="1.10.10.10">
    <property type="entry name" value="Winged helix-like DNA-binding domain superfamily/Winged helix DNA-binding domain"/>
    <property type="match status" value="1"/>
</dbReference>
<feature type="region of interest" description="Disordered" evidence="1">
    <location>
        <begin position="17"/>
        <end position="54"/>
    </location>
</feature>
<dbReference type="InterPro" id="IPR036388">
    <property type="entry name" value="WH-like_DNA-bd_sf"/>
</dbReference>
<accession>A0A7V7PPS3</accession>
<dbReference type="Pfam" id="PF10983">
    <property type="entry name" value="DUF2793"/>
    <property type="match status" value="1"/>
</dbReference>
<feature type="compositionally biased region" description="Basic and acidic residues" evidence="1">
    <location>
        <begin position="45"/>
        <end position="54"/>
    </location>
</feature>
<dbReference type="InterPro" id="IPR021251">
    <property type="entry name" value="DUF2793"/>
</dbReference>
<feature type="compositionally biased region" description="Low complexity" evidence="1">
    <location>
        <begin position="34"/>
        <end position="44"/>
    </location>
</feature>